<feature type="region of interest" description="Disordered" evidence="13">
    <location>
        <begin position="72"/>
        <end position="96"/>
    </location>
</feature>
<keyword evidence="3" id="KW-0964">Secreted</keyword>
<evidence type="ECO:0000256" key="5">
    <source>
        <dbReference type="ARBA" id="ARBA00022723"/>
    </source>
</evidence>
<dbReference type="GO" id="GO:0008270">
    <property type="term" value="F:zinc ion binding"/>
    <property type="evidence" value="ECO:0007669"/>
    <property type="project" value="InterPro"/>
</dbReference>
<feature type="domain" description="FTP" evidence="15">
    <location>
        <begin position="941"/>
        <end position="992"/>
    </location>
</feature>
<evidence type="ECO:0000256" key="2">
    <source>
        <dbReference type="ARBA" id="ARBA00006006"/>
    </source>
</evidence>
<feature type="binding site" evidence="12">
    <location>
        <position position="1281"/>
    </location>
    <ligand>
        <name>Zn(2+)</name>
        <dbReference type="ChEBI" id="CHEBI:29105"/>
        <note>catalytic</note>
    </ligand>
</feature>
<evidence type="ECO:0000256" key="12">
    <source>
        <dbReference type="PIRSR" id="PIRSR601842-2"/>
    </source>
</evidence>
<evidence type="ECO:0000256" key="8">
    <source>
        <dbReference type="ARBA" id="ARBA00022833"/>
    </source>
</evidence>
<keyword evidence="8 12" id="KW-0862">Zinc</keyword>
<dbReference type="PRINTS" id="PR00999">
    <property type="entry name" value="FUNGALYSIN"/>
</dbReference>
<sequence>MQRWHDVACRQPDVRVSTDQTPRCHACGKEPQIAELERSRDLSCSSLSIPPDKCLGDLDLWWPRSVPYVQSSLRPDPESEDPPPVFDPQDDADKQPAEDTIYKSTLGSDEFRLIWLDSADTLDSPLHLNLCDYKLDDCPEYEPVSYTWAGEDGDSTPCKPVYFGPFWDIMLQTKNCWEMLRFVRPWYGNRIVWVDAICINQADIQERNIQVANMSRIYSSGNRVIIYLGPDIAMPLYGKHPRRRRLHEIADGTITPNFPAPQPFDSPGRLPYVQSPKNLKALLGRRYFSRIWVIQELLLSQRTVIRVGDVDFWTDPTTSTYFSINLPEWSWEQTDAAWVQYISQGAASINTLRDLLLLTSHCRATDPRDRLFGLLSIMPEMSDPSVEGVISEVESAGLHADYSLSSQHVYIGLFAYCLLNLGYINILYHASGNLSRWKAYYPTWAPDWTSRATWRALFDGPELTSEQVEAEIRDIIQEGVRDGQGAESDWYIKPRSSDLVSLSECWGPASTHVATLRPWYKGAHIDASTGALSMNLTHYMSVPGKLKRVGRIGVYQIFTVRKPLATVFILSEHRIDKMVMGDGNDELFILSQPGYYTLLTYLLLRRNPDLRDRESYNFLSACLFVQIQEDVSMGTRGFMHVALKDLQYSVYDILQDLQERLDYPLYVQKGLELTSLEMKGLFAGIETNRVALRKVEPPGDPDAFIDAYLACLSPEYKAFAKGSFLQITFSTSQQGVAETYFKERGKLNGSEARFQYRVRDSGDEWRSAIVSQSKYKQITNSSQLQQWIDICFRIHEVRQALTLYSNVDRILDTMDVISASTGRTGEDLWSMVTGDPGDECKFICISQAQTYLDLDTKLCDYFGMNGSTFMVSIEYASRSGTLLVGAAATVNAFDREKFRLKSSTQYTKSSEAAVISLKLAKRGGDYVDVATELVKTVAPDAEFRVIDDHYVGTNGIGHVNFRQTAHGVDIDNAIFNVNIDKNGNVFSYGNSFFTGDLPAEAPASANSLPIDSIKALNIASELLGLSIETNDAALEESSDVYVIQGVSGASQNPESKLVYLIKPDGNLSLSWKVDTVTQETSYSSYVDINAAEVVGVSDHVSAATYEVYPIGLNDPWEGERSIVENPEDSTASPNGWLGRNNGYDATFGNNVRAGALPVAEVLYTKPNANGTYVFDYIPDGGDPVDFRDAAVTQAFYTTNMLHDLYYLFGFTPAAGNFQLSNGDEGGKANDPVDVLIQHYAGKNNGLFSQTVDGRSPTLTMYVFDKTDPYRDGAFDQGFLIHEYTHGLSGRLTGGAATSACLEDWEADGMAEGWSDLFASALAIKPDDTSATAQYGFAAWPLNVTSPRTARLVMYSTSRDVNNWTYSNANGLEKVHQVGTVWATMLYDILWSLIDKHGKNDNPRPDFVDGKPTDGKFLWLKILTDSFSIQPCNPTFIQARDAILDADLALTGGENKCEIWKGFAGRGLGANAVYDRSNRVDNFDLPAGVC</sequence>
<dbReference type="SUPFAM" id="SSF55486">
    <property type="entry name" value="Metalloproteases ('zincins'), catalytic domain"/>
    <property type="match status" value="1"/>
</dbReference>
<dbReference type="InterPro" id="IPR011096">
    <property type="entry name" value="FTP_domain"/>
</dbReference>
<feature type="binding site" evidence="12">
    <location>
        <position position="1311"/>
    </location>
    <ligand>
        <name>Zn(2+)</name>
        <dbReference type="ChEBI" id="CHEBI:29105"/>
        <note>catalytic</note>
    </ligand>
</feature>
<dbReference type="Pfam" id="PF07504">
    <property type="entry name" value="FTP"/>
    <property type="match status" value="1"/>
</dbReference>
<evidence type="ECO:0000256" key="1">
    <source>
        <dbReference type="ARBA" id="ARBA00004613"/>
    </source>
</evidence>
<gene>
    <name evidence="16" type="ORF">IM811_005042</name>
</gene>
<evidence type="ECO:0000256" key="3">
    <source>
        <dbReference type="ARBA" id="ARBA00022525"/>
    </source>
</evidence>
<evidence type="ECO:0008006" key="18">
    <source>
        <dbReference type="Google" id="ProtNLM"/>
    </source>
</evidence>
<comment type="similarity">
    <text evidence="2">Belongs to the peptidase M36 family.</text>
</comment>
<name>A0A8H7N323_BIOOC</name>
<proteinExistence type="inferred from homology"/>
<dbReference type="Proteomes" id="UP000616885">
    <property type="component" value="Unassembled WGS sequence"/>
</dbReference>
<evidence type="ECO:0000256" key="4">
    <source>
        <dbReference type="ARBA" id="ARBA00022670"/>
    </source>
</evidence>
<evidence type="ECO:0000256" key="10">
    <source>
        <dbReference type="ARBA" id="ARBA00023145"/>
    </source>
</evidence>
<dbReference type="PANTHER" id="PTHR33478">
    <property type="entry name" value="EXTRACELLULAR METALLOPROTEINASE MEP"/>
    <property type="match status" value="1"/>
</dbReference>
<keyword evidence="5 12" id="KW-0479">Metal-binding</keyword>
<dbReference type="EMBL" id="JADCTT010000013">
    <property type="protein sequence ID" value="KAF9745420.1"/>
    <property type="molecule type" value="Genomic_DNA"/>
</dbReference>
<dbReference type="GO" id="GO:0006508">
    <property type="term" value="P:proteolysis"/>
    <property type="evidence" value="ECO:0007669"/>
    <property type="project" value="UniProtKB-KW"/>
</dbReference>
<dbReference type="InterPro" id="IPR010730">
    <property type="entry name" value="HET"/>
</dbReference>
<evidence type="ECO:0000259" key="15">
    <source>
        <dbReference type="Pfam" id="PF07504"/>
    </source>
</evidence>
<feature type="domain" description="Heterokaryon incompatibility" evidence="14">
    <location>
        <begin position="141"/>
        <end position="296"/>
    </location>
</feature>
<keyword evidence="6" id="KW-0732">Signal</keyword>
<feature type="binding site" evidence="12">
    <location>
        <position position="1285"/>
    </location>
    <ligand>
        <name>Zn(2+)</name>
        <dbReference type="ChEBI" id="CHEBI:29105"/>
        <note>catalytic</note>
    </ligand>
</feature>
<evidence type="ECO:0000313" key="17">
    <source>
        <dbReference type="Proteomes" id="UP000616885"/>
    </source>
</evidence>
<organism evidence="16 17">
    <name type="scientific">Bionectria ochroleuca</name>
    <name type="common">Gliocladium roseum</name>
    <dbReference type="NCBI Taxonomy" id="29856"/>
    <lineage>
        <taxon>Eukaryota</taxon>
        <taxon>Fungi</taxon>
        <taxon>Dikarya</taxon>
        <taxon>Ascomycota</taxon>
        <taxon>Pezizomycotina</taxon>
        <taxon>Sordariomycetes</taxon>
        <taxon>Hypocreomycetidae</taxon>
        <taxon>Hypocreales</taxon>
        <taxon>Bionectriaceae</taxon>
        <taxon>Clonostachys</taxon>
    </lineage>
</organism>
<evidence type="ECO:0000256" key="6">
    <source>
        <dbReference type="ARBA" id="ARBA00022729"/>
    </source>
</evidence>
<dbReference type="GO" id="GO:0005576">
    <property type="term" value="C:extracellular region"/>
    <property type="evidence" value="ECO:0007669"/>
    <property type="project" value="UniProtKB-SubCell"/>
</dbReference>
<comment type="caution">
    <text evidence="16">The sequence shown here is derived from an EMBL/GenBank/DDBJ whole genome shotgun (WGS) entry which is preliminary data.</text>
</comment>
<keyword evidence="4" id="KW-0645">Protease</keyword>
<dbReference type="Gene3D" id="1.10.390.10">
    <property type="entry name" value="Neutral Protease Domain 2"/>
    <property type="match status" value="1"/>
</dbReference>
<keyword evidence="9" id="KW-0482">Metalloprotease</keyword>
<dbReference type="Pfam" id="PF02128">
    <property type="entry name" value="Peptidase_M36"/>
    <property type="match status" value="1"/>
</dbReference>
<evidence type="ECO:0000256" key="7">
    <source>
        <dbReference type="ARBA" id="ARBA00022801"/>
    </source>
</evidence>
<dbReference type="GO" id="GO:0004222">
    <property type="term" value="F:metalloendopeptidase activity"/>
    <property type="evidence" value="ECO:0007669"/>
    <property type="project" value="InterPro"/>
</dbReference>
<keyword evidence="10" id="KW-0865">Zymogen</keyword>
<dbReference type="Gene3D" id="3.10.170.10">
    <property type="match status" value="1"/>
</dbReference>
<dbReference type="CDD" id="cd09596">
    <property type="entry name" value="M36"/>
    <property type="match status" value="1"/>
</dbReference>
<dbReference type="InterPro" id="IPR027268">
    <property type="entry name" value="Peptidase_M4/M1_CTD_sf"/>
</dbReference>
<accession>A0A8H7N323</accession>
<evidence type="ECO:0000256" key="9">
    <source>
        <dbReference type="ARBA" id="ARBA00023049"/>
    </source>
</evidence>
<dbReference type="PANTHER" id="PTHR33478:SF1">
    <property type="entry name" value="EXTRACELLULAR METALLOPROTEINASE MEP"/>
    <property type="match status" value="1"/>
</dbReference>
<evidence type="ECO:0000313" key="16">
    <source>
        <dbReference type="EMBL" id="KAF9745420.1"/>
    </source>
</evidence>
<comment type="subcellular location">
    <subcellularLocation>
        <location evidence="1">Secreted</location>
    </subcellularLocation>
</comment>
<evidence type="ECO:0000256" key="13">
    <source>
        <dbReference type="SAM" id="MobiDB-lite"/>
    </source>
</evidence>
<dbReference type="InterPro" id="IPR001842">
    <property type="entry name" value="Peptidase_M36"/>
</dbReference>
<dbReference type="InterPro" id="IPR050371">
    <property type="entry name" value="Fungal_virulence_M36"/>
</dbReference>
<feature type="active site" evidence="11">
    <location>
        <position position="1282"/>
    </location>
</feature>
<evidence type="ECO:0000256" key="11">
    <source>
        <dbReference type="PIRSR" id="PIRSR601842-1"/>
    </source>
</evidence>
<evidence type="ECO:0000259" key="14">
    <source>
        <dbReference type="Pfam" id="PF06985"/>
    </source>
</evidence>
<protein>
    <recommendedName>
        <fullName evidence="18">Fungalysin</fullName>
    </recommendedName>
</protein>
<dbReference type="Pfam" id="PF06985">
    <property type="entry name" value="HET"/>
    <property type="match status" value="1"/>
</dbReference>
<reference evidence="16" key="1">
    <citation type="submission" date="2020-10" db="EMBL/GenBank/DDBJ databases">
        <title>High-Quality Genome Resource of Clonostachys rosea strain S41 by Oxford Nanopore Long-Read Sequencing.</title>
        <authorList>
            <person name="Wang H."/>
        </authorList>
    </citation>
    <scope>NUCLEOTIDE SEQUENCE</scope>
    <source>
        <strain evidence="16">S41</strain>
    </source>
</reference>
<comment type="cofactor">
    <cofactor evidence="12">
        <name>Zn(2+)</name>
        <dbReference type="ChEBI" id="CHEBI:29105"/>
    </cofactor>
    <text evidence="12">Binds 1 zinc ion per subunit.</text>
</comment>
<keyword evidence="7" id="KW-0378">Hydrolase</keyword>